<dbReference type="InterPro" id="IPR037673">
    <property type="entry name" value="MSC/AndL"/>
</dbReference>
<dbReference type="InterPro" id="IPR001185">
    <property type="entry name" value="MS_channel"/>
</dbReference>
<sequence length="151" mass="16092">MLKGFRDFILRGNVIELSVAVVIGAAFTAIVTSFTDNIVNPLVASLGSSPDVSGLGSHIRPGNDATFIDFGAVITAAINFLIIAAVVYFLLIMPMNKLNELQAKRKGVEEAPEDEPASLEANLLSEILEELRKNPSAAARLQNKNEGPATN</sequence>
<protein>
    <recommendedName>
        <fullName evidence="9">Large-conductance mechanosensitive channel</fullName>
    </recommendedName>
</protein>
<evidence type="ECO:0000313" key="10">
    <source>
        <dbReference type="EMBL" id="PFG26982.1"/>
    </source>
</evidence>
<evidence type="ECO:0000313" key="11">
    <source>
        <dbReference type="Proteomes" id="UP000221653"/>
    </source>
</evidence>
<feature type="transmembrane region" description="Helical" evidence="9">
    <location>
        <begin position="70"/>
        <end position="91"/>
    </location>
</feature>
<dbReference type="HAMAP" id="MF_00115">
    <property type="entry name" value="MscL"/>
    <property type="match status" value="1"/>
</dbReference>
<proteinExistence type="inferred from homology"/>
<evidence type="ECO:0000256" key="7">
    <source>
        <dbReference type="ARBA" id="ARBA00023136"/>
    </source>
</evidence>
<gene>
    <name evidence="9" type="primary">mscL</name>
    <name evidence="10" type="ORF">ATK06_0023</name>
</gene>
<comment type="function">
    <text evidence="9">Channel that opens in response to stretch forces in the membrane lipid bilayer. May participate in the regulation of osmotic pressure changes within the cell.</text>
</comment>
<name>A0A2A9DLY7_9CORY</name>
<keyword evidence="11" id="KW-1185">Reference proteome</keyword>
<evidence type="ECO:0000256" key="5">
    <source>
        <dbReference type="ARBA" id="ARBA00022989"/>
    </source>
</evidence>
<dbReference type="SUPFAM" id="SSF81330">
    <property type="entry name" value="Gated mechanosensitive channel"/>
    <property type="match status" value="1"/>
</dbReference>
<comment type="subcellular location">
    <subcellularLocation>
        <location evidence="9">Cell membrane</location>
        <topology evidence="9">Multi-pass membrane protein</topology>
    </subcellularLocation>
    <subcellularLocation>
        <location evidence="1">Membrane</location>
        <topology evidence="1">Multi-pass membrane protein</topology>
    </subcellularLocation>
</comment>
<dbReference type="PANTHER" id="PTHR30266">
    <property type="entry name" value="MECHANOSENSITIVE CHANNEL MSCL"/>
    <property type="match status" value="1"/>
</dbReference>
<evidence type="ECO:0000256" key="3">
    <source>
        <dbReference type="ARBA" id="ARBA00022475"/>
    </source>
</evidence>
<dbReference type="NCBIfam" id="TIGR00220">
    <property type="entry name" value="mscL"/>
    <property type="match status" value="1"/>
</dbReference>
<dbReference type="RefSeq" id="WP_098388615.1">
    <property type="nucleotide sequence ID" value="NZ_LS483464.1"/>
</dbReference>
<keyword evidence="3 9" id="KW-1003">Cell membrane</keyword>
<evidence type="ECO:0000256" key="4">
    <source>
        <dbReference type="ARBA" id="ARBA00022692"/>
    </source>
</evidence>
<dbReference type="GO" id="GO:0008381">
    <property type="term" value="F:mechanosensitive monoatomic ion channel activity"/>
    <property type="evidence" value="ECO:0007669"/>
    <property type="project" value="UniProtKB-UniRule"/>
</dbReference>
<evidence type="ECO:0000256" key="8">
    <source>
        <dbReference type="ARBA" id="ARBA00023303"/>
    </source>
</evidence>
<reference evidence="10 11" key="1">
    <citation type="submission" date="2017-10" db="EMBL/GenBank/DDBJ databases">
        <title>Sequencing the genomes of 1000 actinobacteria strains.</title>
        <authorList>
            <person name="Klenk H.-P."/>
        </authorList>
    </citation>
    <scope>NUCLEOTIDE SEQUENCE [LARGE SCALE GENOMIC DNA]</scope>
    <source>
        <strain evidence="10 11">DSM 20688</strain>
    </source>
</reference>
<keyword evidence="5 9" id="KW-1133">Transmembrane helix</keyword>
<dbReference type="AlphaFoldDB" id="A0A2A9DLY7"/>
<keyword evidence="8 9" id="KW-0407">Ion channel</keyword>
<comment type="subunit">
    <text evidence="9">Homopentamer.</text>
</comment>
<dbReference type="STRING" id="1724.GCA_001044175_01866"/>
<dbReference type="GO" id="GO:0005886">
    <property type="term" value="C:plasma membrane"/>
    <property type="evidence" value="ECO:0007669"/>
    <property type="project" value="UniProtKB-SubCell"/>
</dbReference>
<dbReference type="PANTHER" id="PTHR30266:SF2">
    <property type="entry name" value="LARGE-CONDUCTANCE MECHANOSENSITIVE CHANNEL"/>
    <property type="match status" value="1"/>
</dbReference>
<dbReference type="InterPro" id="IPR036019">
    <property type="entry name" value="MscL_channel"/>
</dbReference>
<dbReference type="Proteomes" id="UP000221653">
    <property type="component" value="Unassembled WGS sequence"/>
</dbReference>
<dbReference type="Pfam" id="PF01741">
    <property type="entry name" value="MscL"/>
    <property type="match status" value="1"/>
</dbReference>
<evidence type="ECO:0000256" key="2">
    <source>
        <dbReference type="ARBA" id="ARBA00022448"/>
    </source>
</evidence>
<evidence type="ECO:0000256" key="6">
    <source>
        <dbReference type="ARBA" id="ARBA00023065"/>
    </source>
</evidence>
<dbReference type="OrthoDB" id="9810350at2"/>
<keyword evidence="2 9" id="KW-0813">Transport</keyword>
<evidence type="ECO:0000256" key="9">
    <source>
        <dbReference type="HAMAP-Rule" id="MF_00115"/>
    </source>
</evidence>
<dbReference type="Gene3D" id="1.10.1200.120">
    <property type="entry name" value="Large-conductance mechanosensitive channel, MscL, domain 1"/>
    <property type="match status" value="1"/>
</dbReference>
<organism evidence="10 11">
    <name type="scientific">Corynebacterium renale</name>
    <dbReference type="NCBI Taxonomy" id="1724"/>
    <lineage>
        <taxon>Bacteria</taxon>
        <taxon>Bacillati</taxon>
        <taxon>Actinomycetota</taxon>
        <taxon>Actinomycetes</taxon>
        <taxon>Mycobacteriales</taxon>
        <taxon>Corynebacteriaceae</taxon>
        <taxon>Corynebacterium</taxon>
    </lineage>
</organism>
<dbReference type="PRINTS" id="PR01264">
    <property type="entry name" value="MECHCHANNEL"/>
</dbReference>
<feature type="transmembrane region" description="Helical" evidence="9">
    <location>
        <begin position="12"/>
        <end position="34"/>
    </location>
</feature>
<accession>A0A2A9DLY7</accession>
<dbReference type="EMBL" id="PDJF01000001">
    <property type="protein sequence ID" value="PFG26982.1"/>
    <property type="molecule type" value="Genomic_DNA"/>
</dbReference>
<comment type="caution">
    <text evidence="10">The sequence shown here is derived from an EMBL/GenBank/DDBJ whole genome shotgun (WGS) entry which is preliminary data.</text>
</comment>
<keyword evidence="6 9" id="KW-0406">Ion transport</keyword>
<keyword evidence="7 9" id="KW-0472">Membrane</keyword>
<comment type="similarity">
    <text evidence="9">Belongs to the MscL family.</text>
</comment>
<keyword evidence="4 9" id="KW-0812">Transmembrane</keyword>
<evidence type="ECO:0000256" key="1">
    <source>
        <dbReference type="ARBA" id="ARBA00004141"/>
    </source>
</evidence>